<dbReference type="Gene3D" id="3.40.50.1820">
    <property type="entry name" value="alpha/beta hydrolase"/>
    <property type="match status" value="1"/>
</dbReference>
<dbReference type="InterPro" id="IPR050266">
    <property type="entry name" value="AB_hydrolase_sf"/>
</dbReference>
<dbReference type="Pfam" id="PF12697">
    <property type="entry name" value="Abhydrolase_6"/>
    <property type="match status" value="1"/>
</dbReference>
<organism evidence="3 4">
    <name type="scientific">Chryseobacterium indologenes</name>
    <name type="common">Flavobacterium indologenes</name>
    <dbReference type="NCBI Taxonomy" id="253"/>
    <lineage>
        <taxon>Bacteria</taxon>
        <taxon>Pseudomonadati</taxon>
        <taxon>Bacteroidota</taxon>
        <taxon>Flavobacteriia</taxon>
        <taxon>Flavobacteriales</taxon>
        <taxon>Weeksellaceae</taxon>
        <taxon>Chryseobacterium group</taxon>
        <taxon>Chryseobacterium</taxon>
    </lineage>
</organism>
<dbReference type="GO" id="GO:0016020">
    <property type="term" value="C:membrane"/>
    <property type="evidence" value="ECO:0007669"/>
    <property type="project" value="TreeGrafter"/>
</dbReference>
<keyword evidence="1 3" id="KW-0378">Hydrolase</keyword>
<proteinExistence type="predicted"/>
<dbReference type="InterPro" id="IPR000073">
    <property type="entry name" value="AB_hydrolase_1"/>
</dbReference>
<accession>A0AAD0YT64</accession>
<dbReference type="RefSeq" id="WP_061085192.1">
    <property type="nucleotide sequence ID" value="NZ_CP033930.1"/>
</dbReference>
<dbReference type="Proteomes" id="UP000269015">
    <property type="component" value="Chromosome"/>
</dbReference>
<sequence>MEKYTKSSDHQKIYYKESGSGKTALIFVHGWLGNSTWWDHQQEYFDHKYHVIQMDLAGHGKSDSSRQNWTSRSYSDDIKAVADDIGSSEIILIGHSMSGAYVLEAALKIPNVKAVVLIDTLKNLDESYTEEQIEQTLTYYRKDFKDAVENFLPQHLFAEQTPPAIREKIQHEFLRNEPELAVDLLSPLYKTDSKDIAKHLKVPVVAINSDASPTHRDANRKYFKEYDYVTIEGVGHYPMLEKPEEFNILLENAIKNLI</sequence>
<feature type="domain" description="AB hydrolase-1" evidence="2">
    <location>
        <begin position="25"/>
        <end position="246"/>
    </location>
</feature>
<dbReference type="InterPro" id="IPR029058">
    <property type="entry name" value="AB_hydrolase_fold"/>
</dbReference>
<evidence type="ECO:0000313" key="3">
    <source>
        <dbReference type="EMBL" id="AZB18469.1"/>
    </source>
</evidence>
<protein>
    <submittedName>
        <fullName evidence="3">Alpha/beta hydrolase</fullName>
    </submittedName>
</protein>
<dbReference type="PANTHER" id="PTHR43798:SF31">
    <property type="entry name" value="AB HYDROLASE SUPERFAMILY PROTEIN YCLE"/>
    <property type="match status" value="1"/>
</dbReference>
<name>A0AAD0YT64_CHRID</name>
<reference evidence="3 4" key="1">
    <citation type="submission" date="2018-11" db="EMBL/GenBank/DDBJ databases">
        <title>Proposal to divide the Flavobacteriaceae and reorganize its genera based on Amino Acid Identity values calculated from whole genome sequences.</title>
        <authorList>
            <person name="Nicholson A.C."/>
            <person name="Gulvik C.A."/>
            <person name="Whitney A.M."/>
            <person name="Humrighouse B.W."/>
            <person name="Bell M."/>
            <person name="Holmes B."/>
            <person name="Steigerwalt A.G."/>
            <person name="Villarma A."/>
            <person name="Sheth M."/>
            <person name="Batra D."/>
            <person name="Pryor J."/>
            <person name="Bernardet J.-F."/>
            <person name="Hugo C."/>
            <person name="Kampfer P."/>
            <person name="Newman J."/>
            <person name="McQuiston J.R."/>
        </authorList>
    </citation>
    <scope>NUCLEOTIDE SEQUENCE [LARGE SCALE GENOMIC DNA]</scope>
    <source>
        <strain evidence="3 4">H5559</strain>
    </source>
</reference>
<dbReference type="PANTHER" id="PTHR43798">
    <property type="entry name" value="MONOACYLGLYCEROL LIPASE"/>
    <property type="match status" value="1"/>
</dbReference>
<evidence type="ECO:0000256" key="1">
    <source>
        <dbReference type="ARBA" id="ARBA00022801"/>
    </source>
</evidence>
<evidence type="ECO:0000259" key="2">
    <source>
        <dbReference type="Pfam" id="PF12697"/>
    </source>
</evidence>
<dbReference type="SUPFAM" id="SSF53474">
    <property type="entry name" value="alpha/beta-Hydrolases"/>
    <property type="match status" value="1"/>
</dbReference>
<evidence type="ECO:0000313" key="4">
    <source>
        <dbReference type="Proteomes" id="UP000269015"/>
    </source>
</evidence>
<dbReference type="EMBL" id="CP033930">
    <property type="protein sequence ID" value="AZB18469.1"/>
    <property type="molecule type" value="Genomic_DNA"/>
</dbReference>
<dbReference type="AlphaFoldDB" id="A0AAD0YT64"/>
<gene>
    <name evidence="3" type="ORF">EG352_12080</name>
</gene>
<dbReference type="GO" id="GO:0016787">
    <property type="term" value="F:hydrolase activity"/>
    <property type="evidence" value="ECO:0007669"/>
    <property type="project" value="UniProtKB-KW"/>
</dbReference>